<name>A0A1B6FLB1_9HEMI</name>
<accession>A0A1B6FLB1</accession>
<protein>
    <submittedName>
        <fullName evidence="2">Uncharacterized protein</fullName>
    </submittedName>
</protein>
<feature type="compositionally biased region" description="Low complexity" evidence="1">
    <location>
        <begin position="168"/>
        <end position="177"/>
    </location>
</feature>
<feature type="compositionally biased region" description="Basic residues" evidence="1">
    <location>
        <begin position="376"/>
        <end position="390"/>
    </location>
</feature>
<feature type="compositionally biased region" description="Basic and acidic residues" evidence="1">
    <location>
        <begin position="393"/>
        <end position="402"/>
    </location>
</feature>
<feature type="compositionally biased region" description="Basic and acidic residues" evidence="1">
    <location>
        <begin position="1"/>
        <end position="16"/>
    </location>
</feature>
<organism evidence="2">
    <name type="scientific">Cuerna arida</name>
    <dbReference type="NCBI Taxonomy" id="1464854"/>
    <lineage>
        <taxon>Eukaryota</taxon>
        <taxon>Metazoa</taxon>
        <taxon>Ecdysozoa</taxon>
        <taxon>Arthropoda</taxon>
        <taxon>Hexapoda</taxon>
        <taxon>Insecta</taxon>
        <taxon>Pterygota</taxon>
        <taxon>Neoptera</taxon>
        <taxon>Paraneoptera</taxon>
        <taxon>Hemiptera</taxon>
        <taxon>Auchenorrhyncha</taxon>
        <taxon>Membracoidea</taxon>
        <taxon>Cicadellidae</taxon>
        <taxon>Cicadellinae</taxon>
        <taxon>Proconiini</taxon>
        <taxon>Cuerna</taxon>
    </lineage>
</organism>
<gene>
    <name evidence="2" type="ORF">g.7517</name>
</gene>
<sequence>HLPPNDGKKPTRRSLDKLPITSKSKIRKNKIKLDNIDVIEVVCSEEIVDENSPVNINVQTSPKLETQGNTVVKENNSSKVKPSNLASIFVSKKDKQNVPVNNVEIEVSDIKSLNNNQNKKVGSVEKQCQKKTELQKQKMSISLDKSNKNCSGSEENVKDVLSNDPKPSKSLKTYSSKTKSEETNNKKLKNQTMSNDHDFVKSASQTLVETKSSSNKDSPKVKEENDLVSPKLSNKKRQYSSLRTPTKITSDNITNDLKTPKQKSSTLNGYFTPKSRNSTSEERNSEEKSYQNKNSSSPWVMKVRFSHSSKPLSDCEEDSKDSIQDMEQNKLNPQIKSETHENDEIIENDDSSIVVIDDDDDGNEDDGDSLKNSQNSKKRKTLPRSAKRLKLTSSDEEKKVESPKPPVKVWPFFQKGRARPLKEAPVDEAKLKAKMLFLESGVPEVIKRKVENV</sequence>
<feature type="compositionally biased region" description="Polar residues" evidence="1">
    <location>
        <begin position="137"/>
        <end position="154"/>
    </location>
</feature>
<feature type="non-terminal residue" evidence="2">
    <location>
        <position position="1"/>
    </location>
</feature>
<proteinExistence type="predicted"/>
<feature type="region of interest" description="Disordered" evidence="1">
    <location>
        <begin position="1"/>
        <end position="21"/>
    </location>
</feature>
<feature type="compositionally biased region" description="Basic and acidic residues" evidence="1">
    <location>
        <begin position="279"/>
        <end position="290"/>
    </location>
</feature>
<feature type="compositionally biased region" description="Polar residues" evidence="1">
    <location>
        <begin position="202"/>
        <end position="216"/>
    </location>
</feature>
<feature type="compositionally biased region" description="Polar residues" evidence="1">
    <location>
        <begin position="239"/>
        <end position="269"/>
    </location>
</feature>
<dbReference type="EMBL" id="GECZ01018771">
    <property type="protein sequence ID" value="JAS50998.1"/>
    <property type="molecule type" value="Transcribed_RNA"/>
</dbReference>
<reference evidence="2" key="1">
    <citation type="submission" date="2015-11" db="EMBL/GenBank/DDBJ databases">
        <title>De novo transcriptome assembly of four potential Pierce s Disease insect vectors from Arizona vineyards.</title>
        <authorList>
            <person name="Tassone E.E."/>
        </authorList>
    </citation>
    <scope>NUCLEOTIDE SEQUENCE</scope>
</reference>
<feature type="region of interest" description="Disordered" evidence="1">
    <location>
        <begin position="133"/>
        <end position="297"/>
    </location>
</feature>
<dbReference type="AlphaFoldDB" id="A0A1B6FLB1"/>
<evidence type="ECO:0000256" key="1">
    <source>
        <dbReference type="SAM" id="MobiDB-lite"/>
    </source>
</evidence>
<feature type="region of interest" description="Disordered" evidence="1">
    <location>
        <begin position="331"/>
        <end position="409"/>
    </location>
</feature>
<feature type="non-terminal residue" evidence="2">
    <location>
        <position position="453"/>
    </location>
</feature>
<feature type="compositionally biased region" description="Acidic residues" evidence="1">
    <location>
        <begin position="344"/>
        <end position="367"/>
    </location>
</feature>
<evidence type="ECO:0000313" key="2">
    <source>
        <dbReference type="EMBL" id="JAS50998.1"/>
    </source>
</evidence>